<dbReference type="InterPro" id="IPR036872">
    <property type="entry name" value="CH_dom_sf"/>
</dbReference>
<feature type="coiled-coil region" evidence="1">
    <location>
        <begin position="271"/>
        <end position="336"/>
    </location>
</feature>
<name>A0ABD3Q8U0_9STRA</name>
<dbReference type="SUPFAM" id="SSF116907">
    <property type="entry name" value="Hook domain"/>
    <property type="match status" value="1"/>
</dbReference>
<feature type="compositionally biased region" description="Low complexity" evidence="2">
    <location>
        <begin position="720"/>
        <end position="729"/>
    </location>
</feature>
<sequence>MTESTDLGLSALRCWISSFPQMAEHSDSDSPEFLSKLTEVAAEIFNVDAPTPSTPEEAQHQLHELLGSNGCPLSSQTTIEQSVLTSLLCQALSPSCENRTTYIERIMSMTDEVQRELMTIIQQNNSDNDVEETADYSMKSIIEGEESLQEEEDSDDELPDSTEILNRSLLQEEIEKLTSQSMDEVHEKEEDDTSVLEVSNMHVSNQVQQLKATIAKLQSDLTTTRENEQTLILQLDEMSATHKAEMIRLESQSIQSTRLLEEKYTTEISNLKRKHDQLAGADAKAAELKEEVTRLRDELDVLNFSKEKLAFTEEQLRKLKDRLEEIGDAKSALEREEKAHSASVEKCIVLENELAALKPLKRQLEQYKVRATDAEVALIECREDLRRLKERSCGLEGVNEELKRGVDAQMAEVGSFQRRLKEGEALESGGGVGIGMSELNPELMQELNMLRSEYARLKEFESQREDDNVQRLMESCDDAKRLSERFKEQFISTKGQLEDTQQLLHESKAREAKLREEVAGWTERHRKLGEEMKEERIKSHKAALDMERKFNDAKKALSEKACADLKDLSDKLTIKLENERKQNKEKLDRLGVERDELEKHFSQQLTELREQSSSHLRSTKESMQRRIDDLEQSKKDALEVADKEKKAELEALTQRGKGVLREKLRSADEKAKKKIEEANAQKNAFKEQLTKLEQFHVDFEEKAKIKIAKKTQQIKLLESQNEAAAAANSELEEKMQKAERTSKELIGENDRLRRQIGSRGPGGASQTQLEELVSVCNSLREENRRLKESSETNLFSDSAIYEPSTSPADSGSSTLGLSKTALIEYRQEFEERIQALEDDKRDLIMRNSAAMSDVQKAETRSWELEEELSKVKGELTTAKLVMQRHERKAELMNLGSNSKARKRVSSGLIKENATPNIHKRDFTPTAIQSSNKKSRTDVPSLMDYAKNGAKSSEGEQPGDCKQS</sequence>
<gene>
    <name evidence="3" type="ORF">ACHAWO_009000</name>
</gene>
<feature type="region of interest" description="Disordered" evidence="2">
    <location>
        <begin position="602"/>
        <end position="630"/>
    </location>
</feature>
<feature type="coiled-coil region" evidence="1">
    <location>
        <begin position="819"/>
        <end position="874"/>
    </location>
</feature>
<reference evidence="3 4" key="1">
    <citation type="submission" date="2024-10" db="EMBL/GenBank/DDBJ databases">
        <title>Updated reference genomes for cyclostephanoid diatoms.</title>
        <authorList>
            <person name="Roberts W.R."/>
            <person name="Alverson A.J."/>
        </authorList>
    </citation>
    <scope>NUCLEOTIDE SEQUENCE [LARGE SCALE GENOMIC DNA]</scope>
    <source>
        <strain evidence="3 4">AJA010-31</strain>
    </source>
</reference>
<dbReference type="Proteomes" id="UP001530400">
    <property type="component" value="Unassembled WGS sequence"/>
</dbReference>
<dbReference type="Gene3D" id="1.10.418.10">
    <property type="entry name" value="Calponin-like domain"/>
    <property type="match status" value="1"/>
</dbReference>
<feature type="region of interest" description="Disordered" evidence="2">
    <location>
        <begin position="720"/>
        <end position="769"/>
    </location>
</feature>
<keyword evidence="1" id="KW-0175">Coiled coil</keyword>
<proteinExistence type="predicted"/>
<feature type="coiled-coil region" evidence="1">
    <location>
        <begin position="469"/>
        <end position="517"/>
    </location>
</feature>
<feature type="coiled-coil region" evidence="1">
    <location>
        <begin position="200"/>
        <end position="227"/>
    </location>
</feature>
<accession>A0ABD3Q8U0</accession>
<comment type="caution">
    <text evidence="3">The sequence shown here is derived from an EMBL/GenBank/DDBJ whole genome shotgun (WGS) entry which is preliminary data.</text>
</comment>
<evidence type="ECO:0000313" key="3">
    <source>
        <dbReference type="EMBL" id="KAL3796331.1"/>
    </source>
</evidence>
<protein>
    <submittedName>
        <fullName evidence="3">Uncharacterized protein</fullName>
    </submittedName>
</protein>
<evidence type="ECO:0000256" key="2">
    <source>
        <dbReference type="SAM" id="MobiDB-lite"/>
    </source>
</evidence>
<organism evidence="3 4">
    <name type="scientific">Cyclotella atomus</name>
    <dbReference type="NCBI Taxonomy" id="382360"/>
    <lineage>
        <taxon>Eukaryota</taxon>
        <taxon>Sar</taxon>
        <taxon>Stramenopiles</taxon>
        <taxon>Ochrophyta</taxon>
        <taxon>Bacillariophyta</taxon>
        <taxon>Coscinodiscophyceae</taxon>
        <taxon>Thalassiosirophycidae</taxon>
        <taxon>Stephanodiscales</taxon>
        <taxon>Stephanodiscaceae</taxon>
        <taxon>Cyclotella</taxon>
    </lineage>
</organism>
<dbReference type="EMBL" id="JALLPJ020000297">
    <property type="protein sequence ID" value="KAL3796331.1"/>
    <property type="molecule type" value="Genomic_DNA"/>
</dbReference>
<feature type="compositionally biased region" description="Basic and acidic residues" evidence="2">
    <location>
        <begin position="731"/>
        <end position="753"/>
    </location>
</feature>
<feature type="region of interest" description="Disordered" evidence="2">
    <location>
        <begin position="908"/>
        <end position="963"/>
    </location>
</feature>
<dbReference type="AlphaFoldDB" id="A0ABD3Q8U0"/>
<evidence type="ECO:0000256" key="1">
    <source>
        <dbReference type="SAM" id="Coils"/>
    </source>
</evidence>
<keyword evidence="4" id="KW-1185">Reference proteome</keyword>
<evidence type="ECO:0000313" key="4">
    <source>
        <dbReference type="Proteomes" id="UP001530400"/>
    </source>
</evidence>